<dbReference type="GO" id="GO:0016746">
    <property type="term" value="F:acyltransferase activity"/>
    <property type="evidence" value="ECO:0007669"/>
    <property type="project" value="UniProtKB-KW"/>
</dbReference>
<dbReference type="GO" id="GO:0005886">
    <property type="term" value="C:plasma membrane"/>
    <property type="evidence" value="ECO:0007669"/>
    <property type="project" value="UniProtKB-SubCell"/>
</dbReference>
<gene>
    <name evidence="7" type="ORF">OP10G_0882</name>
</gene>
<accession>A0A068NNC0</accession>
<dbReference type="InterPro" id="IPR004960">
    <property type="entry name" value="LipA_acyltrans"/>
</dbReference>
<dbReference type="KEGG" id="fgi:OP10G_0882"/>
<evidence type="ECO:0000256" key="6">
    <source>
        <dbReference type="ARBA" id="ARBA00023315"/>
    </source>
</evidence>
<dbReference type="PANTHER" id="PTHR30606">
    <property type="entry name" value="LIPID A BIOSYNTHESIS LAUROYL ACYLTRANSFERASE"/>
    <property type="match status" value="1"/>
</dbReference>
<dbReference type="AlphaFoldDB" id="A0A068NNC0"/>
<dbReference type="Pfam" id="PF03279">
    <property type="entry name" value="Lip_A_acyltrans"/>
    <property type="match status" value="1"/>
</dbReference>
<comment type="subcellular location">
    <subcellularLocation>
        <location evidence="1">Cell inner membrane</location>
    </subcellularLocation>
</comment>
<evidence type="ECO:0000256" key="4">
    <source>
        <dbReference type="ARBA" id="ARBA00022679"/>
    </source>
</evidence>
<protein>
    <submittedName>
        <fullName evidence="7">Lipid A biosynthesis acyltransferase</fullName>
    </submittedName>
</protein>
<dbReference type="eggNOG" id="COG1560">
    <property type="taxonomic scope" value="Bacteria"/>
</dbReference>
<keyword evidence="6 7" id="KW-0012">Acyltransferase</keyword>
<dbReference type="STRING" id="661478.OP10G_0882"/>
<keyword evidence="8" id="KW-1185">Reference proteome</keyword>
<dbReference type="Proteomes" id="UP000027982">
    <property type="component" value="Chromosome"/>
</dbReference>
<evidence type="ECO:0000256" key="1">
    <source>
        <dbReference type="ARBA" id="ARBA00004533"/>
    </source>
</evidence>
<evidence type="ECO:0000313" key="8">
    <source>
        <dbReference type="Proteomes" id="UP000027982"/>
    </source>
</evidence>
<evidence type="ECO:0000256" key="2">
    <source>
        <dbReference type="ARBA" id="ARBA00022475"/>
    </source>
</evidence>
<keyword evidence="4 7" id="KW-0808">Transferase</keyword>
<proteinExistence type="predicted"/>
<keyword evidence="2" id="KW-1003">Cell membrane</keyword>
<keyword evidence="5" id="KW-0472">Membrane</keyword>
<sequence>MIWAFDRGQKRFLTKDVAVAERRGARLGMLFYRLDKKHRERTHSNLELAFPEWTPEKRDEVAKAVFRHYGLVMGDFLRTPMRTKEEVLETAEVEGFDNFLVAEAAGKGVLVVTAHLGNFERFGHYCTATGRHISVVARDANQSEIQERIAAVRANTGVEFISRGEAARPIMVKLRRKELIGLLPDQNTDEAFVPFFGKPCGTVLGPAVLHQRTGAPILPAFCVRTGVGRYKIIVKEPIDLENTENDREALMTQVNSVLESVIRDYPEQWLWMHDRWKSARLRGLL</sequence>
<dbReference type="CDD" id="cd07984">
    <property type="entry name" value="LPLAT_LABLAT-like"/>
    <property type="match status" value="1"/>
</dbReference>
<dbReference type="EMBL" id="CP007139">
    <property type="protein sequence ID" value="AIE84250.1"/>
    <property type="molecule type" value="Genomic_DNA"/>
</dbReference>
<organism evidence="7 8">
    <name type="scientific">Fimbriimonas ginsengisoli Gsoil 348</name>
    <dbReference type="NCBI Taxonomy" id="661478"/>
    <lineage>
        <taxon>Bacteria</taxon>
        <taxon>Bacillati</taxon>
        <taxon>Armatimonadota</taxon>
        <taxon>Fimbriimonadia</taxon>
        <taxon>Fimbriimonadales</taxon>
        <taxon>Fimbriimonadaceae</taxon>
        <taxon>Fimbriimonas</taxon>
    </lineage>
</organism>
<evidence type="ECO:0000256" key="3">
    <source>
        <dbReference type="ARBA" id="ARBA00022519"/>
    </source>
</evidence>
<evidence type="ECO:0000313" key="7">
    <source>
        <dbReference type="EMBL" id="AIE84250.1"/>
    </source>
</evidence>
<name>A0A068NNC0_FIMGI</name>
<reference evidence="7 8" key="1">
    <citation type="journal article" date="2014" name="PLoS ONE">
        <title>The first complete genome sequence of the class fimbriimonadia in the phylum armatimonadetes.</title>
        <authorList>
            <person name="Hu Z.Y."/>
            <person name="Wang Y.Z."/>
            <person name="Im W.T."/>
            <person name="Wang S.Y."/>
            <person name="Zhao G.P."/>
            <person name="Zheng H.J."/>
            <person name="Quan Z.X."/>
        </authorList>
    </citation>
    <scope>NUCLEOTIDE SEQUENCE [LARGE SCALE GENOMIC DNA]</scope>
    <source>
        <strain evidence="7">Gsoil 348</strain>
    </source>
</reference>
<dbReference type="HOGENOM" id="CLU_049421_4_2_0"/>
<keyword evidence="3" id="KW-0997">Cell inner membrane</keyword>
<dbReference type="PIRSF" id="PIRSF026649">
    <property type="entry name" value="MsbB"/>
    <property type="match status" value="1"/>
</dbReference>
<dbReference type="PANTHER" id="PTHR30606:SF10">
    <property type="entry name" value="PHOSPHATIDYLINOSITOL MANNOSIDE ACYLTRANSFERASE"/>
    <property type="match status" value="1"/>
</dbReference>
<evidence type="ECO:0000256" key="5">
    <source>
        <dbReference type="ARBA" id="ARBA00023136"/>
    </source>
</evidence>
<dbReference type="GO" id="GO:0009247">
    <property type="term" value="P:glycolipid biosynthetic process"/>
    <property type="evidence" value="ECO:0007669"/>
    <property type="project" value="UniProtKB-ARBA"/>
</dbReference>